<evidence type="ECO:0000256" key="7">
    <source>
        <dbReference type="SAM" id="MobiDB-lite"/>
    </source>
</evidence>
<dbReference type="PANTHER" id="PTHR12311:SF7">
    <property type="entry name" value="ACTIVATOR OF BASAL TRANSCRIPTION 1"/>
    <property type="match status" value="1"/>
</dbReference>
<organism evidence="9 10">
    <name type="scientific">Brassicogethes aeneus</name>
    <name type="common">Rape pollen beetle</name>
    <name type="synonym">Meligethes aeneus</name>
    <dbReference type="NCBI Taxonomy" id="1431903"/>
    <lineage>
        <taxon>Eukaryota</taxon>
        <taxon>Metazoa</taxon>
        <taxon>Ecdysozoa</taxon>
        <taxon>Arthropoda</taxon>
        <taxon>Hexapoda</taxon>
        <taxon>Insecta</taxon>
        <taxon>Pterygota</taxon>
        <taxon>Neoptera</taxon>
        <taxon>Endopterygota</taxon>
        <taxon>Coleoptera</taxon>
        <taxon>Polyphaga</taxon>
        <taxon>Cucujiformia</taxon>
        <taxon>Nitidulidae</taxon>
        <taxon>Meligethinae</taxon>
        <taxon>Brassicogethes</taxon>
    </lineage>
</organism>
<dbReference type="Proteomes" id="UP001154078">
    <property type="component" value="Chromosome 5"/>
</dbReference>
<evidence type="ECO:0000256" key="4">
    <source>
        <dbReference type="ARBA" id="ARBA00022884"/>
    </source>
</evidence>
<dbReference type="GO" id="GO:0003723">
    <property type="term" value="F:RNA binding"/>
    <property type="evidence" value="ECO:0007669"/>
    <property type="project" value="UniProtKB-UniRule"/>
</dbReference>
<dbReference type="Gene3D" id="3.30.70.330">
    <property type="match status" value="1"/>
</dbReference>
<dbReference type="GO" id="GO:0000472">
    <property type="term" value="P:endonucleolytic cleavage to generate mature 5'-end of SSU-rRNA from (SSU-rRNA, 5.8S rRNA, LSU-rRNA)"/>
    <property type="evidence" value="ECO:0007669"/>
    <property type="project" value="TreeGrafter"/>
</dbReference>
<feature type="region of interest" description="Disordered" evidence="7">
    <location>
        <begin position="1"/>
        <end position="31"/>
    </location>
</feature>
<protein>
    <recommendedName>
        <fullName evidence="3">Activator of basal transcription 1</fullName>
    </recommendedName>
</protein>
<feature type="region of interest" description="Disordered" evidence="7">
    <location>
        <begin position="174"/>
        <end position="213"/>
    </location>
</feature>
<dbReference type="OrthoDB" id="287393at2759"/>
<dbReference type="SUPFAM" id="SSF54928">
    <property type="entry name" value="RNA-binding domain, RBD"/>
    <property type="match status" value="1"/>
</dbReference>
<dbReference type="CDD" id="cd12263">
    <property type="entry name" value="RRM_ABT1_like"/>
    <property type="match status" value="1"/>
</dbReference>
<sequence length="213" mass="24722">MTAAEDIVESEVEDNVEPEPSGSTVKSKKSPKRGIIYLSTIPPYMNVSKIREVFSEFGTVGRVYLQLAEPDPKPGEKKKRKKVARKFTEGWVEFEKKSVAKKVAAHLNNQQVDSRKRSKQFDSIWNIKYLSNFKWPHLHERLAYEKAARRQKLRAEITLAKKKTNFFTSNLDKKKKAKQLVNKETEGVKKTEKMDTEEAPEEDREEFLQSLFT</sequence>
<dbReference type="InterPro" id="IPR012677">
    <property type="entry name" value="Nucleotide-bd_a/b_plait_sf"/>
</dbReference>
<feature type="compositionally biased region" description="Acidic residues" evidence="7">
    <location>
        <begin position="1"/>
        <end position="17"/>
    </location>
</feature>
<evidence type="ECO:0000313" key="9">
    <source>
        <dbReference type="EMBL" id="CAH0557900.1"/>
    </source>
</evidence>
<dbReference type="GO" id="GO:0000447">
    <property type="term" value="P:endonucleolytic cleavage in ITS1 to separate SSU-rRNA from 5.8S rRNA and LSU-rRNA from tricistronic rRNA transcript (SSU-rRNA, 5.8S rRNA, LSU-rRNA)"/>
    <property type="evidence" value="ECO:0007669"/>
    <property type="project" value="TreeGrafter"/>
</dbReference>
<feature type="domain" description="RRM" evidence="8">
    <location>
        <begin position="34"/>
        <end position="116"/>
    </location>
</feature>
<proteinExistence type="inferred from homology"/>
<evidence type="ECO:0000256" key="3">
    <source>
        <dbReference type="ARBA" id="ARBA00020737"/>
    </source>
</evidence>
<feature type="compositionally biased region" description="Basic and acidic residues" evidence="7">
    <location>
        <begin position="181"/>
        <end position="196"/>
    </location>
</feature>
<evidence type="ECO:0000259" key="8">
    <source>
        <dbReference type="PROSITE" id="PS50102"/>
    </source>
</evidence>
<evidence type="ECO:0000313" key="10">
    <source>
        <dbReference type="Proteomes" id="UP001154078"/>
    </source>
</evidence>
<evidence type="ECO:0000256" key="6">
    <source>
        <dbReference type="PROSITE-ProRule" id="PRU00176"/>
    </source>
</evidence>
<dbReference type="InterPro" id="IPR000504">
    <property type="entry name" value="RRM_dom"/>
</dbReference>
<name>A0A9P0FKA0_BRAAE</name>
<comment type="subcellular location">
    <subcellularLocation>
        <location evidence="1">Nucleus</location>
        <location evidence="1">Nucleolus</location>
    </subcellularLocation>
</comment>
<reference evidence="9" key="1">
    <citation type="submission" date="2021-12" db="EMBL/GenBank/DDBJ databases">
        <authorList>
            <person name="King R."/>
        </authorList>
    </citation>
    <scope>NUCLEOTIDE SEQUENCE</scope>
</reference>
<dbReference type="GO" id="GO:0000480">
    <property type="term" value="P:endonucleolytic cleavage in 5'-ETS of tricistronic rRNA transcript (SSU-rRNA, 5.8S rRNA, LSU-rRNA)"/>
    <property type="evidence" value="ECO:0007669"/>
    <property type="project" value="TreeGrafter"/>
</dbReference>
<dbReference type="GO" id="GO:0034462">
    <property type="term" value="P:small-subunit processome assembly"/>
    <property type="evidence" value="ECO:0007669"/>
    <property type="project" value="TreeGrafter"/>
</dbReference>
<evidence type="ECO:0000256" key="1">
    <source>
        <dbReference type="ARBA" id="ARBA00004604"/>
    </source>
</evidence>
<dbReference type="InterPro" id="IPR034353">
    <property type="entry name" value="ABT1/ESF2_RRM"/>
</dbReference>
<keyword evidence="10" id="KW-1185">Reference proteome</keyword>
<keyword evidence="4 6" id="KW-0694">RNA-binding</keyword>
<dbReference type="InterPro" id="IPR039119">
    <property type="entry name" value="ABT1/Esf2"/>
</dbReference>
<gene>
    <name evidence="9" type="ORF">MELIAE_LOCUS8504</name>
</gene>
<dbReference type="PANTHER" id="PTHR12311">
    <property type="entry name" value="ACTIVATOR OF BASAL TRANSCRIPTION 1"/>
    <property type="match status" value="1"/>
</dbReference>
<evidence type="ECO:0000256" key="2">
    <source>
        <dbReference type="ARBA" id="ARBA00005819"/>
    </source>
</evidence>
<accession>A0A9P0FKA0</accession>
<dbReference type="AlphaFoldDB" id="A0A9P0FKA0"/>
<dbReference type="InterPro" id="IPR035979">
    <property type="entry name" value="RBD_domain_sf"/>
</dbReference>
<evidence type="ECO:0000256" key="5">
    <source>
        <dbReference type="ARBA" id="ARBA00023242"/>
    </source>
</evidence>
<dbReference type="EMBL" id="OV121136">
    <property type="protein sequence ID" value="CAH0557900.1"/>
    <property type="molecule type" value="Genomic_DNA"/>
</dbReference>
<dbReference type="GO" id="GO:0005730">
    <property type="term" value="C:nucleolus"/>
    <property type="evidence" value="ECO:0007669"/>
    <property type="project" value="UniProtKB-SubCell"/>
</dbReference>
<dbReference type="PROSITE" id="PS50102">
    <property type="entry name" value="RRM"/>
    <property type="match status" value="1"/>
</dbReference>
<comment type="similarity">
    <text evidence="2">Belongs to the ESF2/ABP1 family.</text>
</comment>
<keyword evidence="5" id="KW-0539">Nucleus</keyword>